<dbReference type="Proteomes" id="UP000028481">
    <property type="component" value="Chromosome"/>
</dbReference>
<dbReference type="InterPro" id="IPR027417">
    <property type="entry name" value="P-loop_NTPase"/>
</dbReference>
<dbReference type="KEGG" id="tcm:HL41_08755"/>
<keyword evidence="5" id="KW-0378">Hydrolase</keyword>
<keyword evidence="3" id="KW-0479">Metal-binding</keyword>
<keyword evidence="4" id="KW-0547">Nucleotide-binding</keyword>
<keyword evidence="10" id="KW-1185">Reference proteome</keyword>
<evidence type="ECO:0000256" key="5">
    <source>
        <dbReference type="ARBA" id="ARBA00022801"/>
    </source>
</evidence>
<protein>
    <submittedName>
        <fullName evidence="9">Hydrogenase</fullName>
    </submittedName>
</protein>
<name>A0A075WUT6_9BACT</name>
<dbReference type="NCBIfam" id="TIGR00073">
    <property type="entry name" value="hypB"/>
    <property type="match status" value="1"/>
</dbReference>
<proteinExistence type="inferred from homology"/>
<evidence type="ECO:0000313" key="10">
    <source>
        <dbReference type="Proteomes" id="UP000028481"/>
    </source>
</evidence>
<evidence type="ECO:0000256" key="6">
    <source>
        <dbReference type="ARBA" id="ARBA00022833"/>
    </source>
</evidence>
<dbReference type="GO" id="GO:0016151">
    <property type="term" value="F:nickel cation binding"/>
    <property type="evidence" value="ECO:0007669"/>
    <property type="project" value="InterPro"/>
</dbReference>
<dbReference type="InterPro" id="IPR004392">
    <property type="entry name" value="Hyd_mat_HypB"/>
</dbReference>
<evidence type="ECO:0000313" key="9">
    <source>
        <dbReference type="EMBL" id="AIH04725.1"/>
    </source>
</evidence>
<gene>
    <name evidence="9" type="ORF">HL41_08755</name>
</gene>
<accession>A0A075WUT6</accession>
<dbReference type="GO" id="GO:0005525">
    <property type="term" value="F:GTP binding"/>
    <property type="evidence" value="ECO:0007669"/>
    <property type="project" value="UniProtKB-KW"/>
</dbReference>
<evidence type="ECO:0000256" key="7">
    <source>
        <dbReference type="ARBA" id="ARBA00023134"/>
    </source>
</evidence>
<keyword evidence="2" id="KW-0533">Nickel</keyword>
<dbReference type="GO" id="GO:0008270">
    <property type="term" value="F:zinc ion binding"/>
    <property type="evidence" value="ECO:0007669"/>
    <property type="project" value="TreeGrafter"/>
</dbReference>
<dbReference type="STRING" id="289377.HL41_08755"/>
<dbReference type="GO" id="GO:0051604">
    <property type="term" value="P:protein maturation"/>
    <property type="evidence" value="ECO:0007669"/>
    <property type="project" value="InterPro"/>
</dbReference>
<dbReference type="EMBL" id="CP008796">
    <property type="protein sequence ID" value="AIH04725.1"/>
    <property type="molecule type" value="Genomic_DNA"/>
</dbReference>
<dbReference type="Pfam" id="PF02492">
    <property type="entry name" value="cobW"/>
    <property type="match status" value="1"/>
</dbReference>
<dbReference type="CDD" id="cd05390">
    <property type="entry name" value="HypB"/>
    <property type="match status" value="1"/>
</dbReference>
<dbReference type="eggNOG" id="COG0378">
    <property type="taxonomic scope" value="Bacteria"/>
</dbReference>
<organism evidence="9 10">
    <name type="scientific">Thermodesulfobacterium commune DSM 2178</name>
    <dbReference type="NCBI Taxonomy" id="289377"/>
    <lineage>
        <taxon>Bacteria</taxon>
        <taxon>Pseudomonadati</taxon>
        <taxon>Thermodesulfobacteriota</taxon>
        <taxon>Thermodesulfobacteria</taxon>
        <taxon>Thermodesulfobacteriales</taxon>
        <taxon>Thermodesulfobacteriaceae</taxon>
        <taxon>Thermodesulfobacterium</taxon>
    </lineage>
</organism>
<evidence type="ECO:0000256" key="1">
    <source>
        <dbReference type="ARBA" id="ARBA00006211"/>
    </source>
</evidence>
<keyword evidence="6" id="KW-0862">Zinc</keyword>
<feature type="domain" description="CobW/HypB/UreG nucleotide-binding" evidence="8">
    <location>
        <begin position="63"/>
        <end position="223"/>
    </location>
</feature>
<evidence type="ECO:0000259" key="8">
    <source>
        <dbReference type="Pfam" id="PF02492"/>
    </source>
</evidence>
<comment type="similarity">
    <text evidence="1">Belongs to the SIMIBI class G3E GTPase family. HypB/HupM subfamily.</text>
</comment>
<dbReference type="OrthoDB" id="9802035at2"/>
<dbReference type="RefSeq" id="WP_038061392.1">
    <property type="nucleotide sequence ID" value="NZ_CP008796.1"/>
</dbReference>
<sequence length="252" mass="28550">MCKECGCGLVNHPSEGSEKHHEHHHGHTHSKETLQLLEDIMKYNEFQARHNREHFEEYGIYAINLMSAPGSGKTTLLEKTIELLSGKLRIGVIEGDLETERDAERIRKKGVPVYQITTGSACHLDASLIHKAMHKLPMDQIDLLFVENIGNLVCPASYDLGTHLNVTLLSVPEGEDKPEKYPLIFKVSQLVVITKIDLLPYFDFDLEKVKAQIQKINPKAQIIALSAKTGEGFDLWVKFLEDSYNQHKKSLR</sequence>
<reference evidence="9 10" key="1">
    <citation type="journal article" date="2015" name="Genome Announc.">
        <title>Genome Sequence of a Sulfate-Reducing Thermophilic Bacterium, Thermodesulfobacterium commune DSM 2178T (Phylum Thermodesulfobacteria).</title>
        <authorList>
            <person name="Bhatnagar S."/>
            <person name="Badger J.H."/>
            <person name="Madupu R."/>
            <person name="Khouri H.M."/>
            <person name="O'Connor E.M."/>
            <person name="Robb F.T."/>
            <person name="Ward N.L."/>
            <person name="Eisen J.A."/>
        </authorList>
    </citation>
    <scope>NUCLEOTIDE SEQUENCE [LARGE SCALE GENOMIC DNA]</scope>
    <source>
        <strain evidence="9 10">DSM 2178</strain>
    </source>
</reference>
<dbReference type="HOGENOM" id="CLU_056148_0_0_0"/>
<dbReference type="GO" id="GO:0003924">
    <property type="term" value="F:GTPase activity"/>
    <property type="evidence" value="ECO:0007669"/>
    <property type="project" value="InterPro"/>
</dbReference>
<dbReference type="PANTHER" id="PTHR30134">
    <property type="entry name" value="HYDROGENASE PROTEIN ASSEMBLY PROTEIN, NICKEL CHAPERONE"/>
    <property type="match status" value="1"/>
</dbReference>
<dbReference type="SUPFAM" id="SSF52540">
    <property type="entry name" value="P-loop containing nucleoside triphosphate hydrolases"/>
    <property type="match status" value="1"/>
</dbReference>
<evidence type="ECO:0000256" key="4">
    <source>
        <dbReference type="ARBA" id="ARBA00022741"/>
    </source>
</evidence>
<evidence type="ECO:0000256" key="2">
    <source>
        <dbReference type="ARBA" id="ARBA00022596"/>
    </source>
</evidence>
<dbReference type="Gene3D" id="3.40.50.300">
    <property type="entry name" value="P-loop containing nucleotide triphosphate hydrolases"/>
    <property type="match status" value="1"/>
</dbReference>
<dbReference type="InterPro" id="IPR003495">
    <property type="entry name" value="CobW/HypB/UreG_nucleotide-bd"/>
</dbReference>
<dbReference type="PIRSF" id="PIRSF005624">
    <property type="entry name" value="Ni-bind_GTPase"/>
    <property type="match status" value="1"/>
</dbReference>
<dbReference type="PaxDb" id="289377-HL41_08755"/>
<dbReference type="PANTHER" id="PTHR30134:SF2">
    <property type="entry name" value="HYDROGENASE MATURATION FACTOR HYPB"/>
    <property type="match status" value="1"/>
</dbReference>
<dbReference type="AlphaFoldDB" id="A0A075WUT6"/>
<keyword evidence="7" id="KW-0342">GTP-binding</keyword>
<evidence type="ECO:0000256" key="3">
    <source>
        <dbReference type="ARBA" id="ARBA00022723"/>
    </source>
</evidence>